<dbReference type="Proteomes" id="UP000499080">
    <property type="component" value="Unassembled WGS sequence"/>
</dbReference>
<gene>
    <name evidence="2" type="ORF">AVEN_7759_1</name>
</gene>
<keyword evidence="3" id="KW-1185">Reference proteome</keyword>
<reference evidence="2 3" key="1">
    <citation type="journal article" date="2019" name="Sci. Rep.">
        <title>Orb-weaving spider Araneus ventricosus genome elucidates the spidroin gene catalogue.</title>
        <authorList>
            <person name="Kono N."/>
            <person name="Nakamura H."/>
            <person name="Ohtoshi R."/>
            <person name="Moran D.A.P."/>
            <person name="Shinohara A."/>
            <person name="Yoshida Y."/>
            <person name="Fujiwara M."/>
            <person name="Mori M."/>
            <person name="Tomita M."/>
            <person name="Arakawa K."/>
        </authorList>
    </citation>
    <scope>NUCLEOTIDE SEQUENCE [LARGE SCALE GENOMIC DNA]</scope>
</reference>
<protein>
    <submittedName>
        <fullName evidence="2">Uncharacterized protein</fullName>
    </submittedName>
</protein>
<evidence type="ECO:0000256" key="1">
    <source>
        <dbReference type="SAM" id="MobiDB-lite"/>
    </source>
</evidence>
<proteinExistence type="predicted"/>
<name>A0A4Y2G206_ARAVE</name>
<feature type="region of interest" description="Disordered" evidence="1">
    <location>
        <begin position="74"/>
        <end position="95"/>
    </location>
</feature>
<organism evidence="2 3">
    <name type="scientific">Araneus ventricosus</name>
    <name type="common">Orbweaver spider</name>
    <name type="synonym">Epeira ventricosa</name>
    <dbReference type="NCBI Taxonomy" id="182803"/>
    <lineage>
        <taxon>Eukaryota</taxon>
        <taxon>Metazoa</taxon>
        <taxon>Ecdysozoa</taxon>
        <taxon>Arthropoda</taxon>
        <taxon>Chelicerata</taxon>
        <taxon>Arachnida</taxon>
        <taxon>Araneae</taxon>
        <taxon>Araneomorphae</taxon>
        <taxon>Entelegynae</taxon>
        <taxon>Araneoidea</taxon>
        <taxon>Araneidae</taxon>
        <taxon>Araneus</taxon>
    </lineage>
</organism>
<dbReference type="AlphaFoldDB" id="A0A4Y2G206"/>
<evidence type="ECO:0000313" key="3">
    <source>
        <dbReference type="Proteomes" id="UP000499080"/>
    </source>
</evidence>
<feature type="compositionally biased region" description="Basic and acidic residues" evidence="1">
    <location>
        <begin position="74"/>
        <end position="88"/>
    </location>
</feature>
<feature type="region of interest" description="Disordered" evidence="1">
    <location>
        <begin position="1"/>
        <end position="25"/>
    </location>
</feature>
<comment type="caution">
    <text evidence="2">The sequence shown here is derived from an EMBL/GenBank/DDBJ whole genome shotgun (WGS) entry which is preliminary data.</text>
</comment>
<sequence>MGEGSLSYKALEEGPRVSSLSGRTGPYLEGSYCKTERIKKEQLSPSLYLIDSDALKMEARGLIYTGFEKSDTGKVEIQPERKREDSSHRTRTLAI</sequence>
<dbReference type="EMBL" id="BGPR01001174">
    <property type="protein sequence ID" value="GBM47307.1"/>
    <property type="molecule type" value="Genomic_DNA"/>
</dbReference>
<evidence type="ECO:0000313" key="2">
    <source>
        <dbReference type="EMBL" id="GBM47307.1"/>
    </source>
</evidence>
<accession>A0A4Y2G206</accession>